<keyword evidence="3" id="KW-1185">Reference proteome</keyword>
<keyword evidence="1" id="KW-1133">Transmembrane helix</keyword>
<dbReference type="Proteomes" id="UP000053573">
    <property type="component" value="Unassembled WGS sequence"/>
</dbReference>
<keyword evidence="1" id="KW-0812">Transmembrane</keyword>
<organism evidence="2 3">
    <name type="scientific">Blastomyces silverae</name>
    <dbReference type="NCBI Taxonomy" id="2060906"/>
    <lineage>
        <taxon>Eukaryota</taxon>
        <taxon>Fungi</taxon>
        <taxon>Dikarya</taxon>
        <taxon>Ascomycota</taxon>
        <taxon>Pezizomycotina</taxon>
        <taxon>Eurotiomycetes</taxon>
        <taxon>Eurotiomycetidae</taxon>
        <taxon>Onygenales</taxon>
        <taxon>Ajellomycetaceae</taxon>
        <taxon>Blastomyces</taxon>
    </lineage>
</organism>
<protein>
    <submittedName>
        <fullName evidence="2">Uncharacterized protein</fullName>
    </submittedName>
</protein>
<reference evidence="3" key="1">
    <citation type="journal article" date="2015" name="PLoS Genet.">
        <title>The dynamic genome and transcriptome of the human fungal pathogen Blastomyces and close relative Emmonsia.</title>
        <authorList>
            <person name="Munoz J.F."/>
            <person name="Gauthier G.M."/>
            <person name="Desjardins C.A."/>
            <person name="Gallo J.E."/>
            <person name="Holder J."/>
            <person name="Sullivan T.D."/>
            <person name="Marty A.J."/>
            <person name="Carmen J.C."/>
            <person name="Chen Z."/>
            <person name="Ding L."/>
            <person name="Gujja S."/>
            <person name="Magrini V."/>
            <person name="Misas E."/>
            <person name="Mitreva M."/>
            <person name="Priest M."/>
            <person name="Saif S."/>
            <person name="Whiston E.A."/>
            <person name="Young S."/>
            <person name="Zeng Q."/>
            <person name="Goldman W.E."/>
            <person name="Mardis E.R."/>
            <person name="Taylor J.W."/>
            <person name="McEwen J.G."/>
            <person name="Clay O.K."/>
            <person name="Klein B.S."/>
            <person name="Cuomo C.A."/>
        </authorList>
    </citation>
    <scope>NUCLEOTIDE SEQUENCE [LARGE SCALE GENOMIC DNA]</scope>
    <source>
        <strain evidence="3">UAMH 139</strain>
    </source>
</reference>
<keyword evidence="1" id="KW-0472">Membrane</keyword>
<dbReference type="OrthoDB" id="4205762at2759"/>
<dbReference type="AlphaFoldDB" id="A0A0H1BLH4"/>
<evidence type="ECO:0000313" key="2">
    <source>
        <dbReference type="EMBL" id="KLJ12185.1"/>
    </source>
</evidence>
<feature type="non-terminal residue" evidence="2">
    <location>
        <position position="1"/>
    </location>
</feature>
<evidence type="ECO:0000313" key="3">
    <source>
        <dbReference type="Proteomes" id="UP000053573"/>
    </source>
</evidence>
<gene>
    <name evidence="2" type="ORF">EMPG_12753</name>
</gene>
<comment type="caution">
    <text evidence="2">The sequence shown here is derived from an EMBL/GenBank/DDBJ whole genome shotgun (WGS) entry which is preliminary data.</text>
</comment>
<feature type="transmembrane region" description="Helical" evidence="1">
    <location>
        <begin position="6"/>
        <end position="23"/>
    </location>
</feature>
<proteinExistence type="predicted"/>
<dbReference type="Pfam" id="PF11917">
    <property type="entry name" value="DUF3435"/>
    <property type="match status" value="1"/>
</dbReference>
<sequence length="37" mass="4376">LLKIIYNLTLILSSHVFLLRMLFHIQMFKSLSIKTAE</sequence>
<accession>A0A0H1BLH4</accession>
<dbReference type="InterPro" id="IPR021842">
    <property type="entry name" value="DUF3435"/>
</dbReference>
<evidence type="ECO:0000256" key="1">
    <source>
        <dbReference type="SAM" id="Phobius"/>
    </source>
</evidence>
<dbReference type="EMBL" id="LDEV01001143">
    <property type="protein sequence ID" value="KLJ12185.1"/>
    <property type="molecule type" value="Genomic_DNA"/>
</dbReference>
<name>A0A0H1BLH4_9EURO</name>